<feature type="binding site" evidence="4">
    <location>
        <position position="147"/>
    </location>
    <ligand>
        <name>GTP</name>
        <dbReference type="ChEBI" id="CHEBI:37565"/>
    </ligand>
</feature>
<accession>A0A1M5A9L3</accession>
<dbReference type="SUPFAM" id="SSF55307">
    <property type="entry name" value="Tubulin C-terminal domain-like"/>
    <property type="match status" value="1"/>
</dbReference>
<feature type="region of interest" description="Disordered" evidence="7">
    <location>
        <begin position="377"/>
        <end position="417"/>
    </location>
</feature>
<dbReference type="Gene3D" id="3.30.1330.20">
    <property type="entry name" value="Tubulin/FtsZ, C-terminal domain"/>
    <property type="match status" value="1"/>
</dbReference>
<dbReference type="FunFam" id="3.40.50.1440:FF:000001">
    <property type="entry name" value="Cell division protein FtsZ"/>
    <property type="match status" value="1"/>
</dbReference>
<evidence type="ECO:0000259" key="8">
    <source>
        <dbReference type="SMART" id="SM00864"/>
    </source>
</evidence>
<dbReference type="InterPro" id="IPR024757">
    <property type="entry name" value="FtsZ_C"/>
</dbReference>
<dbReference type="Pfam" id="PF12327">
    <property type="entry name" value="FtsZ_C"/>
    <property type="match status" value="1"/>
</dbReference>
<evidence type="ECO:0000256" key="7">
    <source>
        <dbReference type="SAM" id="MobiDB-lite"/>
    </source>
</evidence>
<keyword evidence="4 6" id="KW-0132">Cell division</keyword>
<keyword evidence="4 6" id="KW-0717">Septation</keyword>
<dbReference type="STRING" id="1484053.SAMN05444274_104240"/>
<evidence type="ECO:0000256" key="6">
    <source>
        <dbReference type="RuleBase" id="RU000631"/>
    </source>
</evidence>
<comment type="subcellular location">
    <subcellularLocation>
        <location evidence="4">Cytoplasm</location>
    </subcellularLocation>
    <text evidence="4">Assembles at midcell at the inner surface of the cytoplasmic membrane.</text>
</comment>
<feature type="binding site" evidence="4">
    <location>
        <position position="143"/>
    </location>
    <ligand>
        <name>GTP</name>
        <dbReference type="ChEBI" id="CHEBI:37565"/>
    </ligand>
</feature>
<dbReference type="InterPro" id="IPR020805">
    <property type="entry name" value="Cell_div_FtsZ_CS"/>
</dbReference>
<dbReference type="AlphaFoldDB" id="A0A1M5A9L3"/>
<feature type="compositionally biased region" description="Basic residues" evidence="7">
    <location>
        <begin position="401"/>
        <end position="412"/>
    </location>
</feature>
<dbReference type="SUPFAM" id="SSF52490">
    <property type="entry name" value="Tubulin nucleotide-binding domain-like"/>
    <property type="match status" value="1"/>
</dbReference>
<keyword evidence="4 6" id="KW-0131">Cell cycle</keyword>
<feature type="region of interest" description="Disordered" evidence="7">
    <location>
        <begin position="340"/>
        <end position="362"/>
    </location>
</feature>
<dbReference type="SMART" id="SM00864">
    <property type="entry name" value="Tubulin"/>
    <property type="match status" value="1"/>
</dbReference>
<dbReference type="GO" id="GO:0003924">
    <property type="term" value="F:GTPase activity"/>
    <property type="evidence" value="ECO:0007669"/>
    <property type="project" value="UniProtKB-UniRule"/>
</dbReference>
<feature type="binding site" evidence="4">
    <location>
        <begin position="24"/>
        <end position="28"/>
    </location>
    <ligand>
        <name>GTP</name>
        <dbReference type="ChEBI" id="CHEBI:37565"/>
    </ligand>
</feature>
<dbReference type="GO" id="GO:0043093">
    <property type="term" value="P:FtsZ-dependent cytokinesis"/>
    <property type="evidence" value="ECO:0007669"/>
    <property type="project" value="UniProtKB-UniRule"/>
</dbReference>
<comment type="similarity">
    <text evidence="1 4 6">Belongs to the FtsZ family.</text>
</comment>
<dbReference type="InterPro" id="IPR045061">
    <property type="entry name" value="FtsZ/CetZ"/>
</dbReference>
<gene>
    <name evidence="4" type="primary">ftsZ</name>
    <name evidence="10" type="ORF">SAMN05444274_104240</name>
</gene>
<dbReference type="PROSITE" id="PS01135">
    <property type="entry name" value="FTSZ_2"/>
    <property type="match status" value="1"/>
</dbReference>
<dbReference type="GO" id="GO:0005737">
    <property type="term" value="C:cytoplasm"/>
    <property type="evidence" value="ECO:0007669"/>
    <property type="project" value="UniProtKB-SubCell"/>
</dbReference>
<dbReference type="Gene3D" id="3.40.50.1440">
    <property type="entry name" value="Tubulin/FtsZ, GTPase domain"/>
    <property type="match status" value="1"/>
</dbReference>
<dbReference type="InterPro" id="IPR000158">
    <property type="entry name" value="Cell_div_FtsZ"/>
</dbReference>
<name>A0A1M5A9L3_9BACT</name>
<evidence type="ECO:0000256" key="3">
    <source>
        <dbReference type="ARBA" id="ARBA00023134"/>
    </source>
</evidence>
<feature type="domain" description="Tubulin/FtsZ GTPase" evidence="8">
    <location>
        <begin position="16"/>
        <end position="208"/>
    </location>
</feature>
<dbReference type="CDD" id="cd02201">
    <property type="entry name" value="FtsZ_type1"/>
    <property type="match status" value="1"/>
</dbReference>
<dbReference type="InterPro" id="IPR003008">
    <property type="entry name" value="Tubulin_FtsZ_GTPase"/>
</dbReference>
<organism evidence="10 11">
    <name type="scientific">Mariniphaga anaerophila</name>
    <dbReference type="NCBI Taxonomy" id="1484053"/>
    <lineage>
        <taxon>Bacteria</taxon>
        <taxon>Pseudomonadati</taxon>
        <taxon>Bacteroidota</taxon>
        <taxon>Bacteroidia</taxon>
        <taxon>Marinilabiliales</taxon>
        <taxon>Prolixibacteraceae</taxon>
        <taxon>Mariniphaga</taxon>
    </lineage>
</organism>
<dbReference type="InterPro" id="IPR036525">
    <property type="entry name" value="Tubulin/FtsZ_GTPase_sf"/>
</dbReference>
<dbReference type="GO" id="GO:0032153">
    <property type="term" value="C:cell division site"/>
    <property type="evidence" value="ECO:0007669"/>
    <property type="project" value="UniProtKB-UniRule"/>
</dbReference>
<dbReference type="GO" id="GO:0051258">
    <property type="term" value="P:protein polymerization"/>
    <property type="evidence" value="ECO:0007669"/>
    <property type="project" value="UniProtKB-UniRule"/>
</dbReference>
<dbReference type="SMART" id="SM00865">
    <property type="entry name" value="Tubulin_C"/>
    <property type="match status" value="1"/>
</dbReference>
<dbReference type="PRINTS" id="PR00423">
    <property type="entry name" value="CELLDVISFTSZ"/>
</dbReference>
<evidence type="ECO:0000259" key="9">
    <source>
        <dbReference type="SMART" id="SM00865"/>
    </source>
</evidence>
<evidence type="ECO:0000256" key="4">
    <source>
        <dbReference type="HAMAP-Rule" id="MF_00909"/>
    </source>
</evidence>
<proteinExistence type="inferred from homology"/>
<dbReference type="OrthoDB" id="9813375at2"/>
<dbReference type="RefSeq" id="WP_073001270.1">
    <property type="nucleotide sequence ID" value="NZ_FQUM01000004.1"/>
</dbReference>
<evidence type="ECO:0000256" key="2">
    <source>
        <dbReference type="ARBA" id="ARBA00022741"/>
    </source>
</evidence>
<reference evidence="11" key="1">
    <citation type="submission" date="2016-11" db="EMBL/GenBank/DDBJ databases">
        <authorList>
            <person name="Varghese N."/>
            <person name="Submissions S."/>
        </authorList>
    </citation>
    <scope>NUCLEOTIDE SEQUENCE [LARGE SCALE GENOMIC DNA]</scope>
    <source>
        <strain evidence="11">DSM 26910</strain>
    </source>
</reference>
<dbReference type="InterPro" id="IPR018316">
    <property type="entry name" value="Tubulin/FtsZ_2-layer-sand-dom"/>
</dbReference>
<keyword evidence="2 4" id="KW-0547">Nucleotide-binding</keyword>
<dbReference type="PANTHER" id="PTHR30314">
    <property type="entry name" value="CELL DIVISION PROTEIN FTSZ-RELATED"/>
    <property type="match status" value="1"/>
</dbReference>
<dbReference type="GO" id="GO:0005525">
    <property type="term" value="F:GTP binding"/>
    <property type="evidence" value="ECO:0007669"/>
    <property type="project" value="UniProtKB-UniRule"/>
</dbReference>
<sequence length="444" mass="48432">MTELVNFQFPKASSSIIKVVGVGGGGCNAVSHMYEEGIAGVDFIICNTDSQAMENSPVPVKIQLGVTLTEGRGAGNMPQMGEDAARENYEDIKNALKDDTKMLFITAGMGGGTGTGAAPVIASLARELDILTIAVVTVPSPAEGKKRFGQAMEGIKKLSEFVDSMLVVSNQRLHSIFGDLPARQAFKMADNIVATAVKGVAEIITLHGNVNIDFADVYTVMSNSKVFIMGTGLAVGEARAMDAVNEALESPLLDSNDICGTKNILLNIISGKDEITIGEIGEIIETLQERAGQEADIIWGNGYDESLGDQVSVTILATGFKTNPNQLLQPRQEPEKYNLGEQEKAEQPQANPENEVEAEPEPELEEVLFKKHVVEEEEQKDVSFWGLHREKENSDRPSFSQKKKEKRKKNKKKETVNQGSIDNWFYKNFGLSRLFDDEDQSLEG</sequence>
<dbReference type="InterPro" id="IPR008280">
    <property type="entry name" value="Tub_FtsZ_C"/>
</dbReference>
<evidence type="ECO:0000313" key="10">
    <source>
        <dbReference type="EMBL" id="SHF26855.1"/>
    </source>
</evidence>
<feature type="binding site" evidence="4">
    <location>
        <begin position="112"/>
        <end position="114"/>
    </location>
    <ligand>
        <name>GTP</name>
        <dbReference type="ChEBI" id="CHEBI:37565"/>
    </ligand>
</feature>
<dbReference type="Proteomes" id="UP000184164">
    <property type="component" value="Unassembled WGS sequence"/>
</dbReference>
<comment type="subunit">
    <text evidence="4">Homodimer. Polymerizes to form a dynamic ring structure in a strictly GTP-dependent manner. Interacts directly with several other division proteins.</text>
</comment>
<protein>
    <recommendedName>
        <fullName evidence="4 5">Cell division protein FtsZ</fullName>
    </recommendedName>
</protein>
<dbReference type="PANTHER" id="PTHR30314:SF3">
    <property type="entry name" value="MITOCHONDRIAL DIVISION PROTEIN FSZA"/>
    <property type="match status" value="1"/>
</dbReference>
<evidence type="ECO:0000256" key="5">
    <source>
        <dbReference type="NCBIfam" id="TIGR00065"/>
    </source>
</evidence>
<feature type="domain" description="Tubulin/FtsZ 2-layer sandwich" evidence="9">
    <location>
        <begin position="210"/>
        <end position="329"/>
    </location>
</feature>
<dbReference type="GO" id="GO:0000917">
    <property type="term" value="P:division septum assembly"/>
    <property type="evidence" value="ECO:0007669"/>
    <property type="project" value="UniProtKB-KW"/>
</dbReference>
<evidence type="ECO:0000256" key="1">
    <source>
        <dbReference type="ARBA" id="ARBA00009690"/>
    </source>
</evidence>
<dbReference type="InterPro" id="IPR037103">
    <property type="entry name" value="Tubulin/FtsZ-like_C"/>
</dbReference>
<dbReference type="HAMAP" id="MF_00909">
    <property type="entry name" value="FtsZ"/>
    <property type="match status" value="1"/>
</dbReference>
<keyword evidence="11" id="KW-1185">Reference proteome</keyword>
<feature type="binding site" evidence="4">
    <location>
        <position position="190"/>
    </location>
    <ligand>
        <name>GTP</name>
        <dbReference type="ChEBI" id="CHEBI:37565"/>
    </ligand>
</feature>
<dbReference type="Pfam" id="PF00091">
    <property type="entry name" value="Tubulin"/>
    <property type="match status" value="1"/>
</dbReference>
<evidence type="ECO:0000313" key="11">
    <source>
        <dbReference type="Proteomes" id="UP000184164"/>
    </source>
</evidence>
<keyword evidence="3 4" id="KW-0342">GTP-binding</keyword>
<dbReference type="NCBIfam" id="TIGR00065">
    <property type="entry name" value="ftsZ"/>
    <property type="match status" value="1"/>
</dbReference>
<dbReference type="EMBL" id="FQUM01000004">
    <property type="protein sequence ID" value="SHF26855.1"/>
    <property type="molecule type" value="Genomic_DNA"/>
</dbReference>
<keyword evidence="4" id="KW-0963">Cytoplasm</keyword>
<comment type="function">
    <text evidence="4 6">Essential cell division protein that forms a contractile ring structure (Z ring) at the future cell division site. The regulation of the ring assembly controls the timing and the location of cell division. One of the functions of the FtsZ ring is to recruit other cell division proteins to the septum to produce a new cell wall between the dividing cells. Binds GTP and shows GTPase activity.</text>
</comment>